<dbReference type="Gene3D" id="2.10.25.10">
    <property type="entry name" value="Laminin"/>
    <property type="match status" value="1"/>
</dbReference>
<dbReference type="CDD" id="cd00054">
    <property type="entry name" value="EGF_CA"/>
    <property type="match status" value="1"/>
</dbReference>
<dbReference type="InterPro" id="IPR056861">
    <property type="entry name" value="HMCN1-like_VWA"/>
</dbReference>
<evidence type="ECO:0000256" key="2">
    <source>
        <dbReference type="ARBA" id="ARBA00022525"/>
    </source>
</evidence>
<dbReference type="InterPro" id="IPR053295">
    <property type="entry name" value="Innate_immunity_reg"/>
</dbReference>
<feature type="disulfide bond" evidence="4">
    <location>
        <begin position="119"/>
        <end position="128"/>
    </location>
</feature>
<dbReference type="Proteomes" id="UP000887578">
    <property type="component" value="Unplaced"/>
</dbReference>
<dbReference type="PROSITE" id="PS00022">
    <property type="entry name" value="EGF_1"/>
    <property type="match status" value="1"/>
</dbReference>
<protein>
    <submittedName>
        <fullName evidence="7">EGF-like domain-containing protein</fullName>
    </submittedName>
</protein>
<evidence type="ECO:0000313" key="6">
    <source>
        <dbReference type="Proteomes" id="UP000887578"/>
    </source>
</evidence>
<evidence type="ECO:0000256" key="1">
    <source>
        <dbReference type="ARBA" id="ARBA00004613"/>
    </source>
</evidence>
<evidence type="ECO:0000256" key="4">
    <source>
        <dbReference type="PROSITE-ProRule" id="PRU00076"/>
    </source>
</evidence>
<keyword evidence="4" id="KW-1015">Disulfide bond</keyword>
<dbReference type="InterPro" id="IPR000742">
    <property type="entry name" value="EGF"/>
</dbReference>
<dbReference type="PANTHER" id="PTHR47324">
    <property type="entry name" value="PROTEIN IRG-7-RELATED"/>
    <property type="match status" value="1"/>
</dbReference>
<keyword evidence="3" id="KW-0732">Signal</keyword>
<proteinExistence type="predicted"/>
<reference evidence="7" key="1">
    <citation type="submission" date="2022-11" db="UniProtKB">
        <authorList>
            <consortium name="WormBaseParasite"/>
        </authorList>
    </citation>
    <scope>IDENTIFICATION</scope>
</reference>
<feature type="domain" description="EGF-like" evidence="5">
    <location>
        <begin position="96"/>
        <end position="129"/>
    </location>
</feature>
<organism evidence="6 7">
    <name type="scientific">Panagrolaimus davidi</name>
    <dbReference type="NCBI Taxonomy" id="227884"/>
    <lineage>
        <taxon>Eukaryota</taxon>
        <taxon>Metazoa</taxon>
        <taxon>Ecdysozoa</taxon>
        <taxon>Nematoda</taxon>
        <taxon>Chromadorea</taxon>
        <taxon>Rhabditida</taxon>
        <taxon>Tylenchina</taxon>
        <taxon>Panagrolaimomorpha</taxon>
        <taxon>Panagrolaimoidea</taxon>
        <taxon>Panagrolaimidae</taxon>
        <taxon>Panagrolaimus</taxon>
    </lineage>
</organism>
<comment type="caution">
    <text evidence="4">Lacks conserved residue(s) required for the propagation of feature annotation.</text>
</comment>
<evidence type="ECO:0000313" key="7">
    <source>
        <dbReference type="WBParaSite" id="PDA_v2.g16232.t1"/>
    </source>
</evidence>
<dbReference type="PROSITE" id="PS50026">
    <property type="entry name" value="EGF_3"/>
    <property type="match status" value="1"/>
</dbReference>
<keyword evidence="2" id="KW-0964">Secreted</keyword>
<comment type="subcellular location">
    <subcellularLocation>
        <location evidence="1">Secreted</location>
    </subcellularLocation>
</comment>
<keyword evidence="4" id="KW-0245">EGF-like domain</keyword>
<name>A0A914PEW9_9BILA</name>
<dbReference type="WBParaSite" id="PDA_v2.g16232.t1">
    <property type="protein sequence ID" value="PDA_v2.g16232.t1"/>
    <property type="gene ID" value="PDA_v2.g16232"/>
</dbReference>
<evidence type="ECO:0000256" key="3">
    <source>
        <dbReference type="ARBA" id="ARBA00022729"/>
    </source>
</evidence>
<dbReference type="AlphaFoldDB" id="A0A914PEW9"/>
<sequence>MLCNESGDSDKTPLLTFRALLSSSKIDDRDSFINIWESKDTSDFLLFSVGPSTSIIETENKLHDFHVKYSSKAQGECLNNGFMLPNNTCVCPPYFTQSDCSQMTCLNSGIQATNFRCSCPPGYIGRFCEQMGCMAAFDSEFDFKKRSFVIVLNIIRDASFMITTVQSTVNNLLQSRAGHYNNFILSTYYMNSQLSNYFSYTSITTNFTVFQNQLSSVYANKDGQNKKQPTLSAINSALTKQSQITPKSDIYVFTLSPPSDYSTTDPYTESSTSAESILSRTVINWGHSVYTILGQSALSPFNETDPAINAFKNIAAISNGEFIYVASRTSDAARAFQSIFALNLYPETVASQRNFNCSTPVSVSIVNGAYDTGIFIYTSGIGITVTYNGAALTANATYGDFQVFNQGYSDSRATITIGGSTACSYRIFTSSLESVIPGFAATTQVDISKSYPSAYIPVFPVARIVSSSPPNLLHFYAVSQSGDALLADGGEAQNARSDCNFPFQFQSWNCSERAFFSKFTYTESSGTTTRMIPSVCFTPSKNDVIVKVDIINPFQFIVILLISH</sequence>
<evidence type="ECO:0000259" key="5">
    <source>
        <dbReference type="PROSITE" id="PS50026"/>
    </source>
</evidence>
<dbReference type="PANTHER" id="PTHR47324:SF3">
    <property type="entry name" value="EGF-LIKE DOMAIN-CONTAINING PROTEIN"/>
    <property type="match status" value="1"/>
</dbReference>
<dbReference type="Pfam" id="PF25106">
    <property type="entry name" value="VWA_4"/>
    <property type="match status" value="1"/>
</dbReference>
<keyword evidence="6" id="KW-1185">Reference proteome</keyword>
<accession>A0A914PEW9</accession>
<dbReference type="PROSITE" id="PS01186">
    <property type="entry name" value="EGF_2"/>
    <property type="match status" value="1"/>
</dbReference>